<dbReference type="EMBL" id="BARU01013031">
    <property type="protein sequence ID" value="GAH32520.1"/>
    <property type="molecule type" value="Genomic_DNA"/>
</dbReference>
<protein>
    <submittedName>
        <fullName evidence="1">Uncharacterized protein</fullName>
    </submittedName>
</protein>
<organism evidence="1">
    <name type="scientific">marine sediment metagenome</name>
    <dbReference type="NCBI Taxonomy" id="412755"/>
    <lineage>
        <taxon>unclassified sequences</taxon>
        <taxon>metagenomes</taxon>
        <taxon>ecological metagenomes</taxon>
    </lineage>
</organism>
<feature type="non-terminal residue" evidence="1">
    <location>
        <position position="101"/>
    </location>
</feature>
<proteinExistence type="predicted"/>
<evidence type="ECO:0000313" key="1">
    <source>
        <dbReference type="EMBL" id="GAH32520.1"/>
    </source>
</evidence>
<reference evidence="1" key="1">
    <citation type="journal article" date="2014" name="Front. Microbiol.">
        <title>High frequency of phylogenetically diverse reductive dehalogenase-homologous genes in deep subseafloor sedimentary metagenomes.</title>
        <authorList>
            <person name="Kawai M."/>
            <person name="Futagami T."/>
            <person name="Toyoda A."/>
            <person name="Takaki Y."/>
            <person name="Nishi S."/>
            <person name="Hori S."/>
            <person name="Arai W."/>
            <person name="Tsubouchi T."/>
            <person name="Morono Y."/>
            <person name="Uchiyama I."/>
            <person name="Ito T."/>
            <person name="Fujiyama A."/>
            <person name="Inagaki F."/>
            <person name="Takami H."/>
        </authorList>
    </citation>
    <scope>NUCLEOTIDE SEQUENCE</scope>
    <source>
        <strain evidence="1">Expedition CK06-06</strain>
    </source>
</reference>
<comment type="caution">
    <text evidence="1">The sequence shown here is derived from an EMBL/GenBank/DDBJ whole genome shotgun (WGS) entry which is preliminary data.</text>
</comment>
<dbReference type="AlphaFoldDB" id="X1FJ39"/>
<gene>
    <name evidence="1" type="ORF">S03H2_23748</name>
</gene>
<name>X1FJ39_9ZZZZ</name>
<accession>X1FJ39</accession>
<sequence length="101" mass="12155">MSERGEEPYYDNLGDLAKDAANLIFELLRDRVLRFDLIRSLEINTFFLNYFLLQNYFVAFDLQDEMNMGKNLSEEKGLEYSSFRKYIERLHGIFLMIPMMY</sequence>